<proteinExistence type="predicted"/>
<keyword evidence="1" id="KW-0812">Transmembrane</keyword>
<dbReference type="RefSeq" id="WP_034857015.1">
    <property type="nucleotide sequence ID" value="NZ_AJQT01000079.1"/>
</dbReference>
<keyword evidence="1" id="KW-1133">Transmembrane helix</keyword>
<dbReference type="Proteomes" id="UP000217211">
    <property type="component" value="Plasmid pSJ05684b"/>
</dbReference>
<organism evidence="2 3">
    <name type="scientific">Sinorhizobium sojae CCBAU 05684</name>
    <dbReference type="NCBI Taxonomy" id="716928"/>
    <lineage>
        <taxon>Bacteria</taxon>
        <taxon>Pseudomonadati</taxon>
        <taxon>Pseudomonadota</taxon>
        <taxon>Alphaproteobacteria</taxon>
        <taxon>Hyphomicrobiales</taxon>
        <taxon>Rhizobiaceae</taxon>
        <taxon>Sinorhizobium/Ensifer group</taxon>
        <taxon>Sinorhizobium</taxon>
    </lineage>
</organism>
<dbReference type="OrthoDB" id="8421578at2"/>
<protein>
    <submittedName>
        <fullName evidence="2">Uncharacterized protein</fullName>
    </submittedName>
</protein>
<keyword evidence="2" id="KW-0614">Plasmid</keyword>
<evidence type="ECO:0000256" key="1">
    <source>
        <dbReference type="SAM" id="Phobius"/>
    </source>
</evidence>
<name>A0A249PJB0_9HYPH</name>
<geneLocation type="plasmid" evidence="3">
    <name>psj05684b</name>
</geneLocation>
<accession>A0A249PJB0</accession>
<dbReference type="EMBL" id="CP023068">
    <property type="protein sequence ID" value="ASY65805.1"/>
    <property type="molecule type" value="Genomic_DNA"/>
</dbReference>
<feature type="transmembrane region" description="Helical" evidence="1">
    <location>
        <begin position="41"/>
        <end position="63"/>
    </location>
</feature>
<evidence type="ECO:0000313" key="3">
    <source>
        <dbReference type="Proteomes" id="UP000217211"/>
    </source>
</evidence>
<reference evidence="2 3" key="1">
    <citation type="submission" date="2017-08" db="EMBL/GenBank/DDBJ databases">
        <title>Multipartite genome sequences of Sinorhizobium species nodulating soybeans.</title>
        <authorList>
            <person name="Tian C.F."/>
        </authorList>
    </citation>
    <scope>NUCLEOTIDE SEQUENCE [LARGE SCALE GENOMIC DNA]</scope>
    <source>
        <strain evidence="2 3">CCBAU 05684</strain>
        <plasmid evidence="3">psj05684b</plasmid>
    </source>
</reference>
<dbReference type="AlphaFoldDB" id="A0A249PJB0"/>
<sequence>MHFLARRLEAFNRDELPDWRQSPSLLRHALLFVPRLIEYCLFYLVAFGALVAAIVFMVAAWIVGLDRKSNQL</sequence>
<keyword evidence="3" id="KW-1185">Reference proteome</keyword>
<gene>
    <name evidence="2" type="ORF">SJ05684_b48230</name>
</gene>
<keyword evidence="1" id="KW-0472">Membrane</keyword>
<evidence type="ECO:0000313" key="2">
    <source>
        <dbReference type="EMBL" id="ASY65805.1"/>
    </source>
</evidence>
<dbReference type="KEGG" id="esj:SJ05684_b48230"/>